<organism evidence="1 2">
    <name type="scientific">Drosophila erecta</name>
    <name type="common">Fruit fly</name>
    <dbReference type="NCBI Taxonomy" id="7220"/>
    <lineage>
        <taxon>Eukaryota</taxon>
        <taxon>Metazoa</taxon>
        <taxon>Ecdysozoa</taxon>
        <taxon>Arthropoda</taxon>
        <taxon>Hexapoda</taxon>
        <taxon>Insecta</taxon>
        <taxon>Pterygota</taxon>
        <taxon>Neoptera</taxon>
        <taxon>Endopterygota</taxon>
        <taxon>Diptera</taxon>
        <taxon>Brachycera</taxon>
        <taxon>Muscomorpha</taxon>
        <taxon>Ephydroidea</taxon>
        <taxon>Drosophilidae</taxon>
        <taxon>Drosophila</taxon>
        <taxon>Sophophora</taxon>
    </lineage>
</organism>
<gene>
    <name evidence="1" type="primary">Dere\GG17731</name>
    <name evidence="1" type="synonym">dere_GLEANR_2633</name>
    <name evidence="1" type="synonym">GG17731</name>
    <name evidence="1" type="ORF">Dere_GG17731</name>
</gene>
<protein>
    <submittedName>
        <fullName evidence="1">Uncharacterized protein</fullName>
    </submittedName>
</protein>
<dbReference type="PhylomeDB" id="B3NXA9"/>
<dbReference type="OMA" id="CYFIYGT"/>
<dbReference type="HOGENOM" id="CLU_875140_0_0_1"/>
<sequence>MAEYNMSHMVRPQGFSLEELRQTLGQSMIREQCYFIYATSNILEIIAGFDQLLNQEEIEFGAEQLAPVYVTGLMVHLLHHEDMPATLVKRTLFLQKCFDYMACTEETHIHQLCVYILGLLDTNSSSIMLNLILGCRVASPLSTMARVVCNCLLWAMLDNMSDLGLDSHRLRPAGTLLLVVAVVKPRTYVDSYLHALHLVVRLISSILVVGPLGGQGQQLCLETGAPLDLMKLDKDDCSIIVRWLIAIVEELRPLMMENNDLGHLHERLVLLESICELMQLLHGHLIKCYQEKSDLQGM</sequence>
<dbReference type="EMBL" id="CH954180">
    <property type="protein sequence ID" value="EDV47281.1"/>
    <property type="molecule type" value="Genomic_DNA"/>
</dbReference>
<dbReference type="Proteomes" id="UP000008711">
    <property type="component" value="Unassembled WGS sequence"/>
</dbReference>
<evidence type="ECO:0000313" key="1">
    <source>
        <dbReference type="EMBL" id="EDV47281.1"/>
    </source>
</evidence>
<proteinExistence type="predicted"/>
<keyword evidence="2" id="KW-1185">Reference proteome</keyword>
<dbReference type="OrthoDB" id="7846417at2759"/>
<reference evidence="1 2" key="2">
    <citation type="journal article" date="2008" name="Bioinformatics">
        <title>Assembly reconciliation.</title>
        <authorList>
            <person name="Zimin A.V."/>
            <person name="Smith D.R."/>
            <person name="Sutton G."/>
            <person name="Yorke J.A."/>
        </authorList>
    </citation>
    <scope>NUCLEOTIDE SEQUENCE [LARGE SCALE GENOMIC DNA]</scope>
    <source>
        <strain evidence="1 2">TSC#14021-0224.01</strain>
    </source>
</reference>
<dbReference type="AlphaFoldDB" id="B3NXA9"/>
<name>B3NXA9_DROER</name>
<dbReference type="eggNOG" id="ENOG502TCE7">
    <property type="taxonomic scope" value="Eukaryota"/>
</dbReference>
<evidence type="ECO:0000313" key="2">
    <source>
        <dbReference type="Proteomes" id="UP000008711"/>
    </source>
</evidence>
<accession>B3NXA9</accession>
<reference evidence="1 2" key="1">
    <citation type="journal article" date="2007" name="Nature">
        <title>Evolution of genes and genomes on the Drosophila phylogeny.</title>
        <authorList>
            <consortium name="Drosophila 12 Genomes Consortium"/>
            <person name="Clark A.G."/>
            <person name="Eisen M.B."/>
            <person name="Smith D.R."/>
            <person name="Bergman C.M."/>
            <person name="Oliver B."/>
            <person name="Markow T.A."/>
            <person name="Kaufman T.C."/>
            <person name="Kellis M."/>
            <person name="Gelbart W."/>
            <person name="Iyer V.N."/>
            <person name="Pollard D.A."/>
            <person name="Sackton T.B."/>
            <person name="Larracuente A.M."/>
            <person name="Singh N.D."/>
            <person name="Abad J.P."/>
            <person name="Abt D.N."/>
            <person name="Adryan B."/>
            <person name="Aguade M."/>
            <person name="Akashi H."/>
            <person name="Anderson W.W."/>
            <person name="Aquadro C.F."/>
            <person name="Ardell D.H."/>
            <person name="Arguello R."/>
            <person name="Artieri C.G."/>
            <person name="Barbash D.A."/>
            <person name="Barker D."/>
            <person name="Barsanti P."/>
            <person name="Batterham P."/>
            <person name="Batzoglou S."/>
            <person name="Begun D."/>
            <person name="Bhutkar A."/>
            <person name="Blanco E."/>
            <person name="Bosak S.A."/>
            <person name="Bradley R.K."/>
            <person name="Brand A.D."/>
            <person name="Brent M.R."/>
            <person name="Brooks A.N."/>
            <person name="Brown R.H."/>
            <person name="Butlin R.K."/>
            <person name="Caggese C."/>
            <person name="Calvi B.R."/>
            <person name="Bernardo de Carvalho A."/>
            <person name="Caspi A."/>
            <person name="Castrezana S."/>
            <person name="Celniker S.E."/>
            <person name="Chang J.L."/>
            <person name="Chapple C."/>
            <person name="Chatterji S."/>
            <person name="Chinwalla A."/>
            <person name="Civetta A."/>
            <person name="Clifton S.W."/>
            <person name="Comeron J.M."/>
            <person name="Costello J.C."/>
            <person name="Coyne J.A."/>
            <person name="Daub J."/>
            <person name="David R.G."/>
            <person name="Delcher A.L."/>
            <person name="Delehaunty K."/>
            <person name="Do C.B."/>
            <person name="Ebling H."/>
            <person name="Edwards K."/>
            <person name="Eickbush T."/>
            <person name="Evans J.D."/>
            <person name="Filipski A."/>
            <person name="Findeiss S."/>
            <person name="Freyhult E."/>
            <person name="Fulton L."/>
            <person name="Fulton R."/>
            <person name="Garcia A.C."/>
            <person name="Gardiner A."/>
            <person name="Garfield D.A."/>
            <person name="Garvin B.E."/>
            <person name="Gibson G."/>
            <person name="Gilbert D."/>
            <person name="Gnerre S."/>
            <person name="Godfrey J."/>
            <person name="Good R."/>
            <person name="Gotea V."/>
            <person name="Gravely B."/>
            <person name="Greenberg A.J."/>
            <person name="Griffiths-Jones S."/>
            <person name="Gross S."/>
            <person name="Guigo R."/>
            <person name="Gustafson E.A."/>
            <person name="Haerty W."/>
            <person name="Hahn M.W."/>
            <person name="Halligan D.L."/>
            <person name="Halpern A.L."/>
            <person name="Halter G.M."/>
            <person name="Han M.V."/>
            <person name="Heger A."/>
            <person name="Hillier L."/>
            <person name="Hinrichs A.S."/>
            <person name="Holmes I."/>
            <person name="Hoskins R.A."/>
            <person name="Hubisz M.J."/>
            <person name="Hultmark D."/>
            <person name="Huntley M.A."/>
            <person name="Jaffe D.B."/>
            <person name="Jagadeeshan S."/>
            <person name="Jeck W.R."/>
            <person name="Johnson J."/>
            <person name="Jones C.D."/>
            <person name="Jordan W.C."/>
            <person name="Karpen G.H."/>
            <person name="Kataoka E."/>
            <person name="Keightley P.D."/>
            <person name="Kheradpour P."/>
            <person name="Kirkness E.F."/>
            <person name="Koerich L.B."/>
            <person name="Kristiansen K."/>
            <person name="Kudrna D."/>
            <person name="Kulathinal R.J."/>
            <person name="Kumar S."/>
            <person name="Kwok R."/>
            <person name="Lander E."/>
            <person name="Langley C.H."/>
            <person name="Lapoint R."/>
            <person name="Lazzaro B.P."/>
            <person name="Lee S.J."/>
            <person name="Levesque L."/>
            <person name="Li R."/>
            <person name="Lin C.F."/>
            <person name="Lin M.F."/>
            <person name="Lindblad-Toh K."/>
            <person name="Llopart A."/>
            <person name="Long M."/>
            <person name="Low L."/>
            <person name="Lozovsky E."/>
            <person name="Lu J."/>
            <person name="Luo M."/>
            <person name="Machado C.A."/>
            <person name="Makalowski W."/>
            <person name="Marzo M."/>
            <person name="Matsuda M."/>
            <person name="Matzkin L."/>
            <person name="McAllister B."/>
            <person name="McBride C.S."/>
            <person name="McKernan B."/>
            <person name="McKernan K."/>
            <person name="Mendez-Lago M."/>
            <person name="Minx P."/>
            <person name="Mollenhauer M.U."/>
            <person name="Montooth K."/>
            <person name="Mount S.M."/>
            <person name="Mu X."/>
            <person name="Myers E."/>
            <person name="Negre B."/>
            <person name="Newfeld S."/>
            <person name="Nielsen R."/>
            <person name="Noor M.A."/>
            <person name="O'Grady P."/>
            <person name="Pachter L."/>
            <person name="Papaceit M."/>
            <person name="Parisi M.J."/>
            <person name="Parisi M."/>
            <person name="Parts L."/>
            <person name="Pedersen J.S."/>
            <person name="Pesole G."/>
            <person name="Phillippy A.M."/>
            <person name="Ponting C.P."/>
            <person name="Pop M."/>
            <person name="Porcelli D."/>
            <person name="Powell J.R."/>
            <person name="Prohaska S."/>
            <person name="Pruitt K."/>
            <person name="Puig M."/>
            <person name="Quesneville H."/>
            <person name="Ram K.R."/>
            <person name="Rand D."/>
            <person name="Rasmussen M.D."/>
            <person name="Reed L.K."/>
            <person name="Reenan R."/>
            <person name="Reily A."/>
            <person name="Remington K.A."/>
            <person name="Rieger T.T."/>
            <person name="Ritchie M.G."/>
            <person name="Robin C."/>
            <person name="Rogers Y.H."/>
            <person name="Rohde C."/>
            <person name="Rozas J."/>
            <person name="Rubenfield M.J."/>
            <person name="Ruiz A."/>
            <person name="Russo S."/>
            <person name="Salzberg S.L."/>
            <person name="Sanchez-Gracia A."/>
            <person name="Saranga D.J."/>
            <person name="Sato H."/>
            <person name="Schaeffer S.W."/>
            <person name="Schatz M.C."/>
            <person name="Schlenke T."/>
            <person name="Schwartz R."/>
            <person name="Segarra C."/>
            <person name="Singh R.S."/>
            <person name="Sirot L."/>
            <person name="Sirota M."/>
            <person name="Sisneros N.B."/>
            <person name="Smith C.D."/>
            <person name="Smith T.F."/>
            <person name="Spieth J."/>
            <person name="Stage D.E."/>
            <person name="Stark A."/>
            <person name="Stephan W."/>
            <person name="Strausberg R.L."/>
            <person name="Strempel S."/>
            <person name="Sturgill D."/>
            <person name="Sutton G."/>
            <person name="Sutton G.G."/>
            <person name="Tao W."/>
            <person name="Teichmann S."/>
            <person name="Tobari Y.N."/>
            <person name="Tomimura Y."/>
            <person name="Tsolas J.M."/>
            <person name="Valente V.L."/>
            <person name="Venter E."/>
            <person name="Venter J.C."/>
            <person name="Vicario S."/>
            <person name="Vieira F.G."/>
            <person name="Vilella A.J."/>
            <person name="Villasante A."/>
            <person name="Walenz B."/>
            <person name="Wang J."/>
            <person name="Wasserman M."/>
            <person name="Watts T."/>
            <person name="Wilson D."/>
            <person name="Wilson R.K."/>
            <person name="Wing R.A."/>
            <person name="Wolfner M.F."/>
            <person name="Wong A."/>
            <person name="Wong G.K."/>
            <person name="Wu C.I."/>
            <person name="Wu G."/>
            <person name="Yamamoto D."/>
            <person name="Yang H.P."/>
            <person name="Yang S.P."/>
            <person name="Yorke J.A."/>
            <person name="Yoshida K."/>
            <person name="Zdobnov E."/>
            <person name="Zhang P."/>
            <person name="Zhang Y."/>
            <person name="Zimin A.V."/>
            <person name="Baldwin J."/>
            <person name="Abdouelleil A."/>
            <person name="Abdulkadir J."/>
            <person name="Abebe A."/>
            <person name="Abera B."/>
            <person name="Abreu J."/>
            <person name="Acer S.C."/>
            <person name="Aftuck L."/>
            <person name="Alexander A."/>
            <person name="An P."/>
            <person name="Anderson E."/>
            <person name="Anderson S."/>
            <person name="Arachi H."/>
            <person name="Azer M."/>
            <person name="Bachantsang P."/>
            <person name="Barry A."/>
            <person name="Bayul T."/>
            <person name="Berlin A."/>
            <person name="Bessette D."/>
            <person name="Bloom T."/>
            <person name="Blye J."/>
            <person name="Boguslavskiy L."/>
            <person name="Bonnet C."/>
            <person name="Boukhgalter B."/>
            <person name="Bourzgui I."/>
            <person name="Brown A."/>
            <person name="Cahill P."/>
            <person name="Channer S."/>
            <person name="Cheshatsang Y."/>
            <person name="Chuda L."/>
            <person name="Citroen M."/>
            <person name="Collymore A."/>
            <person name="Cooke P."/>
            <person name="Costello M."/>
            <person name="D'Aco K."/>
            <person name="Daza R."/>
            <person name="De Haan G."/>
            <person name="DeGray S."/>
            <person name="DeMaso C."/>
            <person name="Dhargay N."/>
            <person name="Dooley K."/>
            <person name="Dooley E."/>
            <person name="Doricent M."/>
            <person name="Dorje P."/>
            <person name="Dorjee K."/>
            <person name="Dupes A."/>
            <person name="Elong R."/>
            <person name="Falk J."/>
            <person name="Farina A."/>
            <person name="Faro S."/>
            <person name="Ferguson D."/>
            <person name="Fisher S."/>
            <person name="Foley C.D."/>
            <person name="Franke A."/>
            <person name="Friedrich D."/>
            <person name="Gadbois L."/>
            <person name="Gearin G."/>
            <person name="Gearin C.R."/>
            <person name="Giannoukos G."/>
            <person name="Goode T."/>
            <person name="Graham J."/>
            <person name="Grandbois E."/>
            <person name="Grewal S."/>
            <person name="Gyaltsen K."/>
            <person name="Hafez N."/>
            <person name="Hagos B."/>
            <person name="Hall J."/>
            <person name="Henson C."/>
            <person name="Hollinger A."/>
            <person name="Honan T."/>
            <person name="Huard M.D."/>
            <person name="Hughes L."/>
            <person name="Hurhula B."/>
            <person name="Husby M.E."/>
            <person name="Kamat A."/>
            <person name="Kanga B."/>
            <person name="Kashin S."/>
            <person name="Khazanovich D."/>
            <person name="Kisner P."/>
            <person name="Lance K."/>
            <person name="Lara M."/>
            <person name="Lee W."/>
            <person name="Lennon N."/>
            <person name="Letendre F."/>
            <person name="LeVine R."/>
            <person name="Lipovsky A."/>
            <person name="Liu X."/>
            <person name="Liu J."/>
            <person name="Liu S."/>
            <person name="Lokyitsang T."/>
            <person name="Lokyitsang Y."/>
            <person name="Lubonja R."/>
            <person name="Lui A."/>
            <person name="MacDonald P."/>
            <person name="Magnisalis V."/>
            <person name="Maru K."/>
            <person name="Matthews C."/>
            <person name="McCusker W."/>
            <person name="McDonough S."/>
            <person name="Mehta T."/>
            <person name="Meldrim J."/>
            <person name="Meneus L."/>
            <person name="Mihai O."/>
            <person name="Mihalev A."/>
            <person name="Mihova T."/>
            <person name="Mittelman R."/>
            <person name="Mlenga V."/>
            <person name="Montmayeur A."/>
            <person name="Mulrain L."/>
            <person name="Navidi A."/>
            <person name="Naylor J."/>
            <person name="Negash T."/>
            <person name="Nguyen T."/>
            <person name="Nguyen N."/>
            <person name="Nicol R."/>
            <person name="Norbu C."/>
            <person name="Norbu N."/>
            <person name="Novod N."/>
            <person name="O'Neill B."/>
            <person name="Osman S."/>
            <person name="Markiewicz E."/>
            <person name="Oyono O.L."/>
            <person name="Patti C."/>
            <person name="Phunkhang P."/>
            <person name="Pierre F."/>
            <person name="Priest M."/>
            <person name="Raghuraman S."/>
            <person name="Rege F."/>
            <person name="Reyes R."/>
            <person name="Rise C."/>
            <person name="Rogov P."/>
            <person name="Ross K."/>
            <person name="Ryan E."/>
            <person name="Settipalli S."/>
            <person name="Shea T."/>
            <person name="Sherpa N."/>
            <person name="Shi L."/>
            <person name="Shih D."/>
            <person name="Sparrow T."/>
            <person name="Spaulding J."/>
            <person name="Stalker J."/>
            <person name="Stange-Thomann N."/>
            <person name="Stavropoulos S."/>
            <person name="Stone C."/>
            <person name="Strader C."/>
            <person name="Tesfaye S."/>
            <person name="Thomson T."/>
            <person name="Thoulutsang Y."/>
            <person name="Thoulutsang D."/>
            <person name="Topham K."/>
            <person name="Topping I."/>
            <person name="Tsamla T."/>
            <person name="Vassiliev H."/>
            <person name="Vo A."/>
            <person name="Wangchuk T."/>
            <person name="Wangdi T."/>
            <person name="Weiand M."/>
            <person name="Wilkinson J."/>
            <person name="Wilson A."/>
            <person name="Yadav S."/>
            <person name="Young G."/>
            <person name="Yu Q."/>
            <person name="Zembek L."/>
            <person name="Zhong D."/>
            <person name="Zimmer A."/>
            <person name="Zwirko Z."/>
            <person name="Jaffe D.B."/>
            <person name="Alvarez P."/>
            <person name="Brockman W."/>
            <person name="Butler J."/>
            <person name="Chin C."/>
            <person name="Gnerre S."/>
            <person name="Grabherr M."/>
            <person name="Kleber M."/>
            <person name="Mauceli E."/>
            <person name="MacCallum I."/>
        </authorList>
    </citation>
    <scope>NUCLEOTIDE SEQUENCE [LARGE SCALE GENOMIC DNA]</scope>
    <source>
        <strain evidence="1 2">TSC#14021-0224.01</strain>
    </source>
</reference>